<dbReference type="Pfam" id="PF05016">
    <property type="entry name" value="ParE_toxin"/>
    <property type="match status" value="1"/>
</dbReference>
<dbReference type="PANTHER" id="PTHR33755:SF9">
    <property type="entry name" value="TOXIN PARE1"/>
    <property type="match status" value="1"/>
</dbReference>
<dbReference type="Gene3D" id="3.30.2310.20">
    <property type="entry name" value="RelE-like"/>
    <property type="match status" value="1"/>
</dbReference>
<dbReference type="AlphaFoldDB" id="A0A256FN36"/>
<dbReference type="InterPro" id="IPR051803">
    <property type="entry name" value="TA_system_RelE-like_toxin"/>
</dbReference>
<reference evidence="4 5" key="1">
    <citation type="submission" date="2017-07" db="EMBL/GenBank/DDBJ databases">
        <title>Phylogenetic study on the rhizospheric bacterium Ochrobactrum sp. A44.</title>
        <authorList>
            <person name="Krzyzanowska D.M."/>
            <person name="Ossowicki A."/>
            <person name="Rajewska M."/>
            <person name="Maciag T."/>
            <person name="Kaczynski Z."/>
            <person name="Czerwicka M."/>
            <person name="Jafra S."/>
        </authorList>
    </citation>
    <scope>NUCLEOTIDE SEQUENCE [LARGE SCALE GENOMIC DNA]</scope>
    <source>
        <strain evidence="4 5">DSM 7216</strain>
    </source>
</reference>
<proteinExistence type="inferred from homology"/>
<evidence type="ECO:0000313" key="5">
    <source>
        <dbReference type="Proteomes" id="UP000215590"/>
    </source>
</evidence>
<dbReference type="InterPro" id="IPR035093">
    <property type="entry name" value="RelE/ParE_toxin_dom_sf"/>
</dbReference>
<dbReference type="PANTHER" id="PTHR33755">
    <property type="entry name" value="TOXIN PARE1-RELATED"/>
    <property type="match status" value="1"/>
</dbReference>
<keyword evidence="2" id="KW-1277">Toxin-antitoxin system</keyword>
<organism evidence="4 5">
    <name type="scientific">Brucella thiophenivorans</name>
    <dbReference type="NCBI Taxonomy" id="571255"/>
    <lineage>
        <taxon>Bacteria</taxon>
        <taxon>Pseudomonadati</taxon>
        <taxon>Pseudomonadota</taxon>
        <taxon>Alphaproteobacteria</taxon>
        <taxon>Hyphomicrobiales</taxon>
        <taxon>Brucellaceae</taxon>
        <taxon>Brucella/Ochrobactrum group</taxon>
        <taxon>Brucella</taxon>
    </lineage>
</organism>
<dbReference type="EMBL" id="NNRJ01000045">
    <property type="protein sequence ID" value="OYR16265.1"/>
    <property type="molecule type" value="Genomic_DNA"/>
</dbReference>
<evidence type="ECO:0000256" key="2">
    <source>
        <dbReference type="ARBA" id="ARBA00022649"/>
    </source>
</evidence>
<evidence type="ECO:0000256" key="3">
    <source>
        <dbReference type="PIRNR" id="PIRNR029218"/>
    </source>
</evidence>
<evidence type="ECO:0000313" key="4">
    <source>
        <dbReference type="EMBL" id="OYR16265.1"/>
    </source>
</evidence>
<keyword evidence="5" id="KW-1185">Reference proteome</keyword>
<dbReference type="PIRSF" id="PIRSF029218">
    <property type="entry name" value="ParE"/>
    <property type="match status" value="1"/>
</dbReference>
<dbReference type="InterPro" id="IPR028344">
    <property type="entry name" value="ParE1/4"/>
</dbReference>
<accession>A0A256FN36</accession>
<sequence length="97" mass="11382">MHFDRYQLTPLAEADLEEIWVYTLREWSLDQANSYIHDVIDAFEGLKDGSKRGRPTDIRAGYFKYAVGSHVIYFQEQGKNLLVIRVLHGRMDVTRHL</sequence>
<name>A0A256FN36_9HYPH</name>
<gene>
    <name evidence="4" type="primary">parE1</name>
    <name evidence="4" type="ORF">CEV31_4414</name>
</gene>
<comment type="caution">
    <text evidence="4">The sequence shown here is derived from an EMBL/GenBank/DDBJ whole genome shotgun (WGS) entry which is preliminary data.</text>
</comment>
<dbReference type="Proteomes" id="UP000215590">
    <property type="component" value="Unassembled WGS sequence"/>
</dbReference>
<protein>
    <recommendedName>
        <fullName evidence="3">Toxin</fullName>
    </recommendedName>
</protein>
<evidence type="ECO:0000256" key="1">
    <source>
        <dbReference type="ARBA" id="ARBA00006226"/>
    </source>
</evidence>
<dbReference type="InterPro" id="IPR007712">
    <property type="entry name" value="RelE/ParE_toxin"/>
</dbReference>
<comment type="similarity">
    <text evidence="1 3">Belongs to the RelE toxin family.</text>
</comment>
<dbReference type="RefSeq" id="WP_094507561.1">
    <property type="nucleotide sequence ID" value="NZ_JBHEEK010000024.1"/>
</dbReference>
<dbReference type="OrthoDB" id="7173315at2"/>